<dbReference type="AlphaFoldDB" id="A0A0F9Q8J2"/>
<sequence>ALHHLIKWIMMTQNEFSGSQGFNFLTLFLAPYAKGISENELKLIIKNSIFEINQISTITSRKVFPVSFLDYPNAWKTLSKLRAIGPDGKVENLYENYQQESLNIFNALTHAFIEGDDNNNSFKTPQHEILIDNTWFDEYEEISSKVMDEIDTRQTPFLLNSKTFFSKNKNTINFTGSEYLNFGILQEVCINLPRLAYLSKEEDKFIELVNNTMNLCSQILVKKYKTIRKRLKSNFLPFCGGIIKNNPIYKLEEQFLSLSFVGLNEALKILTDFELHENSTAFHLGKRIVSKMNKLCLEFSKRDNLSYLLSENLSKKTPFRFARLDKKHFPKMSIPQFTPDIYCYTNSVHFRKNLKIDLIEKLKKQEEFHILMQNGAIEYVSLTELKENDINLENLITQFFTRSELVNLKFYSDTRESNREK</sequence>
<gene>
    <name evidence="1" type="ORF">LCGC14_0804180</name>
</gene>
<name>A0A0F9Q8J2_9ZZZZ</name>
<dbReference type="InterPro" id="IPR012833">
    <property type="entry name" value="NrdD"/>
</dbReference>
<organism evidence="1">
    <name type="scientific">marine sediment metagenome</name>
    <dbReference type="NCBI Taxonomy" id="412755"/>
    <lineage>
        <taxon>unclassified sequences</taxon>
        <taxon>metagenomes</taxon>
        <taxon>ecological metagenomes</taxon>
    </lineage>
</organism>
<dbReference type="GO" id="GO:0031250">
    <property type="term" value="C:anaerobic ribonucleoside-triphosphate reductase complex"/>
    <property type="evidence" value="ECO:0007669"/>
    <property type="project" value="TreeGrafter"/>
</dbReference>
<dbReference type="Gene3D" id="3.20.70.20">
    <property type="match status" value="1"/>
</dbReference>
<evidence type="ECO:0000313" key="1">
    <source>
        <dbReference type="EMBL" id="KKN33387.1"/>
    </source>
</evidence>
<dbReference type="SUPFAM" id="SSF51998">
    <property type="entry name" value="PFL-like glycyl radical enzymes"/>
    <property type="match status" value="1"/>
</dbReference>
<dbReference type="EMBL" id="LAZR01002182">
    <property type="protein sequence ID" value="KKN33387.1"/>
    <property type="molecule type" value="Genomic_DNA"/>
</dbReference>
<comment type="caution">
    <text evidence="1">The sequence shown here is derived from an EMBL/GenBank/DDBJ whole genome shotgun (WGS) entry which is preliminary data.</text>
</comment>
<protein>
    <submittedName>
        <fullName evidence="1">Uncharacterized protein</fullName>
    </submittedName>
</protein>
<accession>A0A0F9Q8J2</accession>
<dbReference type="GO" id="GO:0006260">
    <property type="term" value="P:DNA replication"/>
    <property type="evidence" value="ECO:0007669"/>
    <property type="project" value="InterPro"/>
</dbReference>
<dbReference type="GO" id="GO:0008998">
    <property type="term" value="F:ribonucleoside-triphosphate reductase (thioredoxin) activity"/>
    <property type="evidence" value="ECO:0007669"/>
    <property type="project" value="InterPro"/>
</dbReference>
<dbReference type="PANTHER" id="PTHR21075">
    <property type="entry name" value="ANAEROBIC RIBONUCLEOSIDE-TRIPHOSPHATE REDUCTASE"/>
    <property type="match status" value="1"/>
</dbReference>
<feature type="non-terminal residue" evidence="1">
    <location>
        <position position="1"/>
    </location>
</feature>
<dbReference type="Pfam" id="PF13597">
    <property type="entry name" value="NRDD"/>
    <property type="match status" value="1"/>
</dbReference>
<dbReference type="PANTHER" id="PTHR21075:SF0">
    <property type="entry name" value="ANAEROBIC RIBONUCLEOSIDE-TRIPHOSPHATE REDUCTASE"/>
    <property type="match status" value="1"/>
</dbReference>
<dbReference type="GO" id="GO:0004748">
    <property type="term" value="F:ribonucleoside-diphosphate reductase activity, thioredoxin disulfide as acceptor"/>
    <property type="evidence" value="ECO:0007669"/>
    <property type="project" value="TreeGrafter"/>
</dbReference>
<reference evidence="1" key="1">
    <citation type="journal article" date="2015" name="Nature">
        <title>Complex archaea that bridge the gap between prokaryotes and eukaryotes.</title>
        <authorList>
            <person name="Spang A."/>
            <person name="Saw J.H."/>
            <person name="Jorgensen S.L."/>
            <person name="Zaremba-Niedzwiedzka K."/>
            <person name="Martijn J."/>
            <person name="Lind A.E."/>
            <person name="van Eijk R."/>
            <person name="Schleper C."/>
            <person name="Guy L."/>
            <person name="Ettema T.J."/>
        </authorList>
    </citation>
    <scope>NUCLEOTIDE SEQUENCE</scope>
</reference>
<proteinExistence type="predicted"/>
<dbReference type="GO" id="GO:0009265">
    <property type="term" value="P:2'-deoxyribonucleotide biosynthetic process"/>
    <property type="evidence" value="ECO:0007669"/>
    <property type="project" value="TreeGrafter"/>
</dbReference>